<accession>A0A4R1BLS5</accession>
<dbReference type="Gene3D" id="1.20.120.10">
    <property type="entry name" value="Cytochrome c/b562"/>
    <property type="match status" value="1"/>
</dbReference>
<dbReference type="GO" id="GO:0009055">
    <property type="term" value="F:electron transfer activity"/>
    <property type="evidence" value="ECO:0007669"/>
    <property type="project" value="InterPro"/>
</dbReference>
<evidence type="ECO:0000256" key="6">
    <source>
        <dbReference type="PIRSR" id="PIRSR000027-1"/>
    </source>
</evidence>
<dbReference type="GO" id="GO:0020037">
    <property type="term" value="F:heme binding"/>
    <property type="evidence" value="ECO:0007669"/>
    <property type="project" value="InterPro"/>
</dbReference>
<feature type="binding site" description="axial binding residue" evidence="6">
    <location>
        <position position="134"/>
    </location>
    <ligand>
        <name>heme c</name>
        <dbReference type="ChEBI" id="CHEBI:61717"/>
    </ligand>
    <ligandPart>
        <name>Fe</name>
        <dbReference type="ChEBI" id="CHEBI:18248"/>
    </ligandPart>
</feature>
<organism evidence="9 10">
    <name type="scientific">Parasulfuritortus cantonensis</name>
    <dbReference type="NCBI Taxonomy" id="2528202"/>
    <lineage>
        <taxon>Bacteria</taxon>
        <taxon>Pseudomonadati</taxon>
        <taxon>Pseudomonadota</taxon>
        <taxon>Betaproteobacteria</taxon>
        <taxon>Nitrosomonadales</taxon>
        <taxon>Thiobacillaceae</taxon>
        <taxon>Parasulfuritortus</taxon>
    </lineage>
</organism>
<keyword evidence="5 6" id="KW-0408">Iron</keyword>
<feature type="chain" id="PRO_5020438569" evidence="8">
    <location>
        <begin position="23"/>
        <end position="139"/>
    </location>
</feature>
<dbReference type="PROSITE" id="PS51009">
    <property type="entry name" value="CYTCII"/>
    <property type="match status" value="1"/>
</dbReference>
<dbReference type="Proteomes" id="UP000295443">
    <property type="component" value="Unassembled WGS sequence"/>
</dbReference>
<feature type="signal peptide" evidence="8">
    <location>
        <begin position="1"/>
        <end position="22"/>
    </location>
</feature>
<dbReference type="PIRSF" id="PIRSF000027">
    <property type="entry name" value="Cytc_c_prime"/>
    <property type="match status" value="1"/>
</dbReference>
<evidence type="ECO:0000256" key="5">
    <source>
        <dbReference type="ARBA" id="ARBA00023004"/>
    </source>
</evidence>
<feature type="binding site" description="covalent" evidence="7">
    <location>
        <position position="133"/>
    </location>
    <ligand>
        <name>heme c</name>
        <dbReference type="ChEBI" id="CHEBI:61717"/>
    </ligand>
</feature>
<dbReference type="Pfam" id="PF01322">
    <property type="entry name" value="Cytochrom_C_2"/>
    <property type="match status" value="1"/>
</dbReference>
<evidence type="ECO:0000256" key="2">
    <source>
        <dbReference type="ARBA" id="ARBA00022617"/>
    </source>
</evidence>
<comment type="PTM">
    <text evidence="7">Binds 1 heme group per subunit.</text>
</comment>
<name>A0A4R1BLS5_9PROT</name>
<keyword evidence="10" id="KW-1185">Reference proteome</keyword>
<evidence type="ECO:0000313" key="10">
    <source>
        <dbReference type="Proteomes" id="UP000295443"/>
    </source>
</evidence>
<proteinExistence type="predicted"/>
<evidence type="ECO:0000256" key="8">
    <source>
        <dbReference type="SAM" id="SignalP"/>
    </source>
</evidence>
<dbReference type="AlphaFoldDB" id="A0A4R1BLS5"/>
<evidence type="ECO:0000256" key="3">
    <source>
        <dbReference type="ARBA" id="ARBA00022723"/>
    </source>
</evidence>
<gene>
    <name evidence="9" type="ORF">EZJ19_02515</name>
</gene>
<feature type="binding site" description="covalent" evidence="7">
    <location>
        <position position="130"/>
    </location>
    <ligand>
        <name>heme c</name>
        <dbReference type="ChEBI" id="CHEBI:61717"/>
    </ligand>
</feature>
<evidence type="ECO:0000256" key="7">
    <source>
        <dbReference type="PIRSR" id="PIRSR000027-2"/>
    </source>
</evidence>
<dbReference type="EMBL" id="SJZB01000011">
    <property type="protein sequence ID" value="TCJ18400.1"/>
    <property type="molecule type" value="Genomic_DNA"/>
</dbReference>
<dbReference type="GO" id="GO:0005506">
    <property type="term" value="F:iron ion binding"/>
    <property type="evidence" value="ECO:0007669"/>
    <property type="project" value="InterPro"/>
</dbReference>
<dbReference type="InterPro" id="IPR012127">
    <property type="entry name" value="Cyt_c_prime"/>
</dbReference>
<sequence length="139" mass="14629">MHLSVKFLLLALAGSAAVAAQAADTDSLVKYRRNLMDANGGLMGMSNLILQNKAGDKAQLAAAAKELASLNKGIAALFPKGSASPDSDALPEVWSKRADFERLAKEAETKSAAFAKAPSAASFKDLSEACKSCHKDYRK</sequence>
<keyword evidence="1" id="KW-0813">Transport</keyword>
<evidence type="ECO:0000313" key="9">
    <source>
        <dbReference type="EMBL" id="TCJ18400.1"/>
    </source>
</evidence>
<dbReference type="GO" id="GO:0022900">
    <property type="term" value="P:electron transport chain"/>
    <property type="evidence" value="ECO:0007669"/>
    <property type="project" value="InterPro"/>
</dbReference>
<dbReference type="InterPro" id="IPR002321">
    <property type="entry name" value="Cyt_c_II"/>
</dbReference>
<dbReference type="GO" id="GO:0042597">
    <property type="term" value="C:periplasmic space"/>
    <property type="evidence" value="ECO:0007669"/>
    <property type="project" value="InterPro"/>
</dbReference>
<keyword evidence="8" id="KW-0732">Signal</keyword>
<evidence type="ECO:0000256" key="4">
    <source>
        <dbReference type="ARBA" id="ARBA00022982"/>
    </source>
</evidence>
<reference evidence="9 10" key="1">
    <citation type="submission" date="2019-03" db="EMBL/GenBank/DDBJ databases">
        <title>Genome sequence of Thiobacillaceae bacterium LSR1, a sulfur-oxidizing bacterium isolated from freshwater sediment.</title>
        <authorList>
            <person name="Li S."/>
        </authorList>
    </citation>
    <scope>NUCLEOTIDE SEQUENCE [LARGE SCALE GENOMIC DNA]</scope>
    <source>
        <strain evidence="9 10">LSR1</strain>
    </source>
</reference>
<dbReference type="OrthoDB" id="5520910at2"/>
<keyword evidence="3 6" id="KW-0479">Metal-binding</keyword>
<evidence type="ECO:0000256" key="1">
    <source>
        <dbReference type="ARBA" id="ARBA00022448"/>
    </source>
</evidence>
<protein>
    <submittedName>
        <fullName evidence="9">Cytochrome c</fullName>
    </submittedName>
</protein>
<dbReference type="InterPro" id="IPR010980">
    <property type="entry name" value="Cyt_c/b562"/>
</dbReference>
<comment type="caution">
    <text evidence="9">The sequence shown here is derived from an EMBL/GenBank/DDBJ whole genome shotgun (WGS) entry which is preliminary data.</text>
</comment>
<dbReference type="SUPFAM" id="SSF47175">
    <property type="entry name" value="Cytochromes"/>
    <property type="match status" value="1"/>
</dbReference>
<dbReference type="RefSeq" id="WP_131444730.1">
    <property type="nucleotide sequence ID" value="NZ_SJZB01000011.1"/>
</dbReference>
<keyword evidence="2 7" id="KW-0349">Heme</keyword>
<keyword evidence="4" id="KW-0249">Electron transport</keyword>